<accession>A0AAE1HGI3</accession>
<keyword evidence="3" id="KW-1185">Reference proteome</keyword>
<dbReference type="Proteomes" id="UP001219518">
    <property type="component" value="Unassembled WGS sequence"/>
</dbReference>
<feature type="compositionally biased region" description="Basic residues" evidence="1">
    <location>
        <begin position="14"/>
        <end position="25"/>
    </location>
</feature>
<feature type="region of interest" description="Disordered" evidence="1">
    <location>
        <begin position="1"/>
        <end position="88"/>
    </location>
</feature>
<evidence type="ECO:0000313" key="2">
    <source>
        <dbReference type="EMBL" id="KAK3920942.1"/>
    </source>
</evidence>
<feature type="compositionally biased region" description="Acidic residues" evidence="1">
    <location>
        <begin position="32"/>
        <end position="47"/>
    </location>
</feature>
<proteinExistence type="predicted"/>
<gene>
    <name evidence="2" type="ORF">KUF71_001196</name>
</gene>
<feature type="compositionally biased region" description="Polar residues" evidence="1">
    <location>
        <begin position="66"/>
        <end position="86"/>
    </location>
</feature>
<dbReference type="PANTHER" id="PTHR46579:SF1">
    <property type="entry name" value="F5_8 TYPE C DOMAIN-CONTAINING PROTEIN"/>
    <property type="match status" value="1"/>
</dbReference>
<organism evidence="2 3">
    <name type="scientific">Frankliniella fusca</name>
    <dbReference type="NCBI Taxonomy" id="407009"/>
    <lineage>
        <taxon>Eukaryota</taxon>
        <taxon>Metazoa</taxon>
        <taxon>Ecdysozoa</taxon>
        <taxon>Arthropoda</taxon>
        <taxon>Hexapoda</taxon>
        <taxon>Insecta</taxon>
        <taxon>Pterygota</taxon>
        <taxon>Neoptera</taxon>
        <taxon>Paraneoptera</taxon>
        <taxon>Thysanoptera</taxon>
        <taxon>Terebrantia</taxon>
        <taxon>Thripoidea</taxon>
        <taxon>Thripidae</taxon>
        <taxon>Frankliniella</taxon>
    </lineage>
</organism>
<evidence type="ECO:0000313" key="3">
    <source>
        <dbReference type="Proteomes" id="UP001219518"/>
    </source>
</evidence>
<comment type="caution">
    <text evidence="2">The sequence shown here is derived from an EMBL/GenBank/DDBJ whole genome shotgun (WGS) entry which is preliminary data.</text>
</comment>
<name>A0AAE1HGI3_9NEOP</name>
<reference evidence="2" key="2">
    <citation type="journal article" date="2023" name="BMC Genomics">
        <title>Pest status, molecular evolution, and epigenetic factors derived from the genome assembly of Frankliniella fusca, a thysanopteran phytovirus vector.</title>
        <authorList>
            <person name="Catto M.A."/>
            <person name="Labadie P.E."/>
            <person name="Jacobson A.L."/>
            <person name="Kennedy G.G."/>
            <person name="Srinivasan R."/>
            <person name="Hunt B.G."/>
        </authorList>
    </citation>
    <scope>NUCLEOTIDE SEQUENCE</scope>
    <source>
        <strain evidence="2">PL_HMW_Pooled</strain>
    </source>
</reference>
<dbReference type="AlphaFoldDB" id="A0AAE1HGI3"/>
<protein>
    <submittedName>
        <fullName evidence="2">Halomucin</fullName>
    </submittedName>
</protein>
<dbReference type="PANTHER" id="PTHR46579">
    <property type="entry name" value="F5/8 TYPE C DOMAIN-CONTAINING PROTEIN-RELATED"/>
    <property type="match status" value="1"/>
</dbReference>
<evidence type="ECO:0000256" key="1">
    <source>
        <dbReference type="SAM" id="MobiDB-lite"/>
    </source>
</evidence>
<dbReference type="EMBL" id="JAHWGI010001025">
    <property type="protein sequence ID" value="KAK3920942.1"/>
    <property type="molecule type" value="Genomic_DNA"/>
</dbReference>
<reference evidence="2" key="1">
    <citation type="submission" date="2021-07" db="EMBL/GenBank/DDBJ databases">
        <authorList>
            <person name="Catto M.A."/>
            <person name="Jacobson A."/>
            <person name="Kennedy G."/>
            <person name="Labadie P."/>
            <person name="Hunt B.G."/>
            <person name="Srinivasan R."/>
        </authorList>
    </citation>
    <scope>NUCLEOTIDE SEQUENCE</scope>
    <source>
        <strain evidence="2">PL_HMW_Pooled</strain>
        <tissue evidence="2">Head</tissue>
    </source>
</reference>
<sequence length="892" mass="102962">MSSDDEDFRSERTKYRHFGPKRKRLPYPSDNPEPENEQCLEVDQADDQGDHSASGSEEGFDENSQQDELQNASSDASTETQSGSESDWSEAIGHENAFEEGDENYDFDLFNEEEEDLIINQNLSDSDGGAEDSDDDDMNIDDGQNFNFDLQLLDRELDFSHSRTIRESLYLELALSIRHKQTYENLIDSFKTKNALYGSKFFPTSKKELWKALGRRRSGIQFHAYCSKCGAYINRKSRLVQNAECPDCEFSVPLSRASYFVTLSIRKQLEYFLSIPEVSNHLRYREERLKVLADAFEDILDGEAYKDIEIDGEKLVGSNNFSYSFSIDGCKPSKGSKTNIYPLFLRMNELSPQLRQKYMFLAACYVDVKEPNLTALLHPFVKEMNSLTRRGISWTRDAQLVISKFVPTCMCVDAQARAQVYNMAKHNSHFGCTYCTYYGVSSDTMRYPMFHQDLPPYEDRTHNGMKHDMIEAQMKVIRGEQNVSVRGHKGFTPLMALKYFDLQRGNAFDDLHNTYECATKYHTEIVIKDLPKLEPRMGEQIFLNTIDSRLENIKTPSCIARKPGTCPMKNRSQMHGTEWRNWLLYFGPICLHGLIAGRFIRTLEYLSYATYLLSQDVIHLDHVDMPRDLTIKYLEEFDDFGLEKSRLNVHTLQHAHTSVRNWGPIWAYSTFNFESLNHRIMQNITSPKGAINQIVNRHLISFSIELAMNDDQRISPEIKNMMKEILHKRRRSNTLQVGDHSYFLGRCTLRPPTDEEQRVLQQEGYNTVQLRVFKKMIIKGVTYTTANYVKEDSKSDDSTIYTFQNTFCTIQDFVSLIPQEGETVHGLLVLEHVMVRRPTPLFPIAKQICEVHPQNVGLLHFLRIDQVRSPVVKAPLLGSLFFIPLANLNEID</sequence>